<dbReference type="SUPFAM" id="SSF51735">
    <property type="entry name" value="NAD(P)-binding Rossmann-fold domains"/>
    <property type="match status" value="1"/>
</dbReference>
<keyword evidence="2" id="KW-0560">Oxidoreductase</keyword>
<dbReference type="EMBL" id="JSYZ01000017">
    <property type="protein sequence ID" value="KPA89158.1"/>
    <property type="molecule type" value="Genomic_DNA"/>
</dbReference>
<dbReference type="RefSeq" id="WP_054058675.1">
    <property type="nucleotide sequence ID" value="NZ_JAQMZR010000025.1"/>
</dbReference>
<dbReference type="AlphaFoldDB" id="A0A0M9GED0"/>
<dbReference type="STRING" id="50340.PF66_04312"/>
<evidence type="ECO:0000256" key="1">
    <source>
        <dbReference type="ARBA" id="ARBA00006484"/>
    </source>
</evidence>
<keyword evidence="5" id="KW-1185">Reference proteome</keyword>
<dbReference type="PRINTS" id="PR00080">
    <property type="entry name" value="SDRFAMILY"/>
</dbReference>
<name>A0A0M9GED0_9PSED</name>
<dbReference type="Gene3D" id="3.40.50.720">
    <property type="entry name" value="NAD(P)-binding Rossmann-like Domain"/>
    <property type="match status" value="1"/>
</dbReference>
<comment type="similarity">
    <text evidence="1 3">Belongs to the short-chain dehydrogenases/reductases (SDR) family.</text>
</comment>
<evidence type="ECO:0000256" key="2">
    <source>
        <dbReference type="ARBA" id="ARBA00023002"/>
    </source>
</evidence>
<organism evidence="4 5">
    <name type="scientific">Pseudomonas asplenii</name>
    <dbReference type="NCBI Taxonomy" id="53407"/>
    <lineage>
        <taxon>Bacteria</taxon>
        <taxon>Pseudomonadati</taxon>
        <taxon>Pseudomonadota</taxon>
        <taxon>Gammaproteobacteria</taxon>
        <taxon>Pseudomonadales</taxon>
        <taxon>Pseudomonadaceae</taxon>
        <taxon>Pseudomonas</taxon>
    </lineage>
</organism>
<dbReference type="InterPro" id="IPR002347">
    <property type="entry name" value="SDR_fam"/>
</dbReference>
<proteinExistence type="inferred from homology"/>
<dbReference type="PROSITE" id="PS00061">
    <property type="entry name" value="ADH_SHORT"/>
    <property type="match status" value="1"/>
</dbReference>
<dbReference type="OrthoDB" id="9810734at2"/>
<sequence length="254" mass="27651">MKLSANTVFITGGTSGIGRALAEAFHQRGNQVIIAGRRQALLDEIARANPGIDTIQLDINDPQQIKAVAGEVIRRHPSLNVVINNAGIMPFDNPGSGDYDDEQAVGLLQTNLLGPVRISAAFVEHLKRQPEAYIINNSSVLAYLPLAATALYSATKAAIHSYSLSQRFALRDTSVKVLEIAPPWVDTDLIHKSGDERAMPLDEFIRETLVKLETATTEVLVDRVVPLRANQGQGEHELIHQFNLSLVDNPIPVA</sequence>
<dbReference type="InterPro" id="IPR036291">
    <property type="entry name" value="NAD(P)-bd_dom_sf"/>
</dbReference>
<accession>A0A0M9GED0</accession>
<reference evidence="4 5" key="1">
    <citation type="journal article" date="2015" name="PLoS ONE">
        <title>Rice-Infecting Pseudomonas Genomes Are Highly Accessorized and Harbor Multiple Putative Virulence Mechanisms to Cause Sheath Brown Rot.</title>
        <authorList>
            <person name="Quibod I.L."/>
            <person name="Grande G."/>
            <person name="Oreiro E.G."/>
            <person name="Borja F.N."/>
            <person name="Dossa G.S."/>
            <person name="Mauleon R."/>
            <person name="Cruz C.V."/>
            <person name="Oliva R."/>
        </authorList>
    </citation>
    <scope>NUCLEOTIDE SEQUENCE [LARGE SCALE GENOMIC DNA]</scope>
    <source>
        <strain evidence="4 5">IRRI 6609</strain>
    </source>
</reference>
<dbReference type="Pfam" id="PF00106">
    <property type="entry name" value="adh_short"/>
    <property type="match status" value="1"/>
</dbReference>
<evidence type="ECO:0000313" key="5">
    <source>
        <dbReference type="Proteomes" id="UP000037931"/>
    </source>
</evidence>
<dbReference type="PATRIC" id="fig|50340.43.peg.1615"/>
<protein>
    <submittedName>
        <fullName evidence="4">Short-chain dehydrogenase, teichoic and lipoteichoic acid D-alanine esterification</fullName>
    </submittedName>
</protein>
<dbReference type="PRINTS" id="PR00081">
    <property type="entry name" value="GDHRDH"/>
</dbReference>
<gene>
    <name evidence="4" type="ORF">PF66_04312</name>
</gene>
<dbReference type="PANTHER" id="PTHR44169:SF6">
    <property type="entry name" value="NADPH-DEPENDENT 1-ACYLDIHYDROXYACETONE PHOSPHATE REDUCTASE"/>
    <property type="match status" value="1"/>
</dbReference>
<dbReference type="GO" id="GO:0016491">
    <property type="term" value="F:oxidoreductase activity"/>
    <property type="evidence" value="ECO:0007669"/>
    <property type="project" value="UniProtKB-KW"/>
</dbReference>
<evidence type="ECO:0000313" key="4">
    <source>
        <dbReference type="EMBL" id="KPA89158.1"/>
    </source>
</evidence>
<comment type="caution">
    <text evidence="4">The sequence shown here is derived from an EMBL/GenBank/DDBJ whole genome shotgun (WGS) entry which is preliminary data.</text>
</comment>
<evidence type="ECO:0000256" key="3">
    <source>
        <dbReference type="RuleBase" id="RU000363"/>
    </source>
</evidence>
<dbReference type="InterPro" id="IPR020904">
    <property type="entry name" value="Sc_DH/Rdtase_CS"/>
</dbReference>
<dbReference type="PANTHER" id="PTHR44169">
    <property type="entry name" value="NADPH-DEPENDENT 1-ACYLDIHYDROXYACETONE PHOSPHATE REDUCTASE"/>
    <property type="match status" value="1"/>
</dbReference>
<dbReference type="Proteomes" id="UP000037931">
    <property type="component" value="Unassembled WGS sequence"/>
</dbReference>